<evidence type="ECO:0000313" key="3">
    <source>
        <dbReference type="Proteomes" id="UP000631114"/>
    </source>
</evidence>
<name>A0A835H8N3_9MAGN</name>
<dbReference type="Pfam" id="PF03109">
    <property type="entry name" value="ABC1"/>
    <property type="match status" value="1"/>
</dbReference>
<dbReference type="InterPro" id="IPR051130">
    <property type="entry name" value="Mito_struct-func_regulator"/>
</dbReference>
<dbReference type="CDD" id="cd05121">
    <property type="entry name" value="ABC1_ADCK3-like"/>
    <property type="match status" value="1"/>
</dbReference>
<accession>A0A835H8N3</accession>
<dbReference type="AlphaFoldDB" id="A0A835H8N3"/>
<feature type="domain" description="ABC1 atypical kinase-like" evidence="1">
    <location>
        <begin position="8"/>
        <end position="159"/>
    </location>
</feature>
<dbReference type="InterPro" id="IPR011009">
    <property type="entry name" value="Kinase-like_dom_sf"/>
</dbReference>
<sequence>MVNQKFEIGYEFDFLREAEAMERIQRFLCVHNKKPPVLVPSVVRNMVTRKVLVMDFVDGIPILNLGDEIAKRGINPGGKVAAAAKQNILKSLMLVYGQMILKSGFFHADPHPGNILICKGSQVALLDYGQVKDLPDNLRLGFANMILAIADDDPTRASQSYRQLGIETLSKCKDEQKEMLKLAQSMFDTKLPAGSKMLQPFSEDSSLKKIAVRSFPEELFCVLRTVHLLRGLSVGMGINISCAEQWRSIAEEALYDAGRNEGKDLKGMVHKRGFGLTSWTLSVNVSSLSGTNTPKQHRASDFTLLSGFHWDVVSLRESLVPNQYRFLTNHAAHPKHWVHLKSL</sequence>
<evidence type="ECO:0000259" key="1">
    <source>
        <dbReference type="Pfam" id="PF03109"/>
    </source>
</evidence>
<dbReference type="InterPro" id="IPR004147">
    <property type="entry name" value="ABC1_dom"/>
</dbReference>
<organism evidence="2 3">
    <name type="scientific">Coptis chinensis</name>
    <dbReference type="NCBI Taxonomy" id="261450"/>
    <lineage>
        <taxon>Eukaryota</taxon>
        <taxon>Viridiplantae</taxon>
        <taxon>Streptophyta</taxon>
        <taxon>Embryophyta</taxon>
        <taxon>Tracheophyta</taxon>
        <taxon>Spermatophyta</taxon>
        <taxon>Magnoliopsida</taxon>
        <taxon>Ranunculales</taxon>
        <taxon>Ranunculaceae</taxon>
        <taxon>Coptidoideae</taxon>
        <taxon>Coptis</taxon>
    </lineage>
</organism>
<dbReference type="EMBL" id="JADFTS010000008">
    <property type="protein sequence ID" value="KAF9593757.1"/>
    <property type="molecule type" value="Genomic_DNA"/>
</dbReference>
<keyword evidence="3" id="KW-1185">Reference proteome</keyword>
<evidence type="ECO:0000313" key="2">
    <source>
        <dbReference type="EMBL" id="KAF9593757.1"/>
    </source>
</evidence>
<protein>
    <recommendedName>
        <fullName evidence="1">ABC1 atypical kinase-like domain-containing protein</fullName>
    </recommendedName>
</protein>
<dbReference type="PANTHER" id="PTHR43173:SF12">
    <property type="entry name" value="PROTEIN KINASE SUPERFAMILY PROTEIN"/>
    <property type="match status" value="1"/>
</dbReference>
<dbReference type="SUPFAM" id="SSF56112">
    <property type="entry name" value="Protein kinase-like (PK-like)"/>
    <property type="match status" value="1"/>
</dbReference>
<dbReference type="Proteomes" id="UP000631114">
    <property type="component" value="Unassembled WGS sequence"/>
</dbReference>
<proteinExistence type="predicted"/>
<reference evidence="2 3" key="1">
    <citation type="submission" date="2020-10" db="EMBL/GenBank/DDBJ databases">
        <title>The Coptis chinensis genome and diversification of protoberbering-type alkaloids.</title>
        <authorList>
            <person name="Wang B."/>
            <person name="Shu S."/>
            <person name="Song C."/>
            <person name="Liu Y."/>
        </authorList>
    </citation>
    <scope>NUCLEOTIDE SEQUENCE [LARGE SCALE GENOMIC DNA]</scope>
    <source>
        <strain evidence="2">HL-2020</strain>
        <tissue evidence="2">Leaf</tissue>
    </source>
</reference>
<gene>
    <name evidence="2" type="ORF">IFM89_024925</name>
</gene>
<dbReference type="OrthoDB" id="427480at2759"/>
<comment type="caution">
    <text evidence="2">The sequence shown here is derived from an EMBL/GenBank/DDBJ whole genome shotgun (WGS) entry which is preliminary data.</text>
</comment>
<dbReference type="PANTHER" id="PTHR43173">
    <property type="entry name" value="ABC1 FAMILY PROTEIN"/>
    <property type="match status" value="1"/>
</dbReference>